<feature type="transmembrane region" description="Helical" evidence="1">
    <location>
        <begin position="18"/>
        <end position="37"/>
    </location>
</feature>
<keyword evidence="1" id="KW-1133">Transmembrane helix</keyword>
<dbReference type="AlphaFoldDB" id="A0A9D1JKG3"/>
<reference evidence="2" key="1">
    <citation type="submission" date="2020-10" db="EMBL/GenBank/DDBJ databases">
        <authorList>
            <person name="Gilroy R."/>
        </authorList>
    </citation>
    <scope>NUCLEOTIDE SEQUENCE</scope>
    <source>
        <strain evidence="2">CHK190-19873</strain>
    </source>
</reference>
<accession>A0A9D1JKG3</accession>
<comment type="caution">
    <text evidence="2">The sequence shown here is derived from an EMBL/GenBank/DDBJ whole genome shotgun (WGS) entry which is preliminary data.</text>
</comment>
<feature type="transmembrane region" description="Helical" evidence="1">
    <location>
        <begin position="162"/>
        <end position="182"/>
    </location>
</feature>
<keyword evidence="1" id="KW-0812">Transmembrane</keyword>
<dbReference type="Proteomes" id="UP000823935">
    <property type="component" value="Unassembled WGS sequence"/>
</dbReference>
<name>A0A9D1JKG3_9FIRM</name>
<feature type="transmembrane region" description="Helical" evidence="1">
    <location>
        <begin position="117"/>
        <end position="142"/>
    </location>
</feature>
<sequence length="266" mass="28562">MLNATLLREDIRNSRKSWITCTAVLAAGLLLCAALYGSTAGEDLAAFLTVIPGMTGRLFSETDTSLVWYLGKCLYGAVFLLIPCIYAAGVSVRTLAGPREDGSFAMLFSMTGKRRDILFTHAYFLAVSLFAMILAACAVGLLAGVLLHGSALEIPQYLLLNLDLYCCQMFLSGLCFALAGIIRGARRAKGILAAWIAAFYLIFALGDINGGLSVLGSFSVFSAFRPEAVLEGSPSLFWELPLLLILGLLLYRVGMAVMEKTDLTGE</sequence>
<gene>
    <name evidence="2" type="ORF">IAB44_07380</name>
</gene>
<keyword evidence="1" id="KW-0472">Membrane</keyword>
<feature type="transmembrane region" description="Helical" evidence="1">
    <location>
        <begin position="194"/>
        <end position="224"/>
    </location>
</feature>
<dbReference type="EMBL" id="DVIQ01000035">
    <property type="protein sequence ID" value="HIS31354.1"/>
    <property type="molecule type" value="Genomic_DNA"/>
</dbReference>
<organism evidence="2 3">
    <name type="scientific">Candidatus Limivivens intestinipullorum</name>
    <dbReference type="NCBI Taxonomy" id="2840858"/>
    <lineage>
        <taxon>Bacteria</taxon>
        <taxon>Bacillati</taxon>
        <taxon>Bacillota</taxon>
        <taxon>Clostridia</taxon>
        <taxon>Lachnospirales</taxon>
        <taxon>Lachnospiraceae</taxon>
        <taxon>Lachnospiraceae incertae sedis</taxon>
        <taxon>Candidatus Limivivens</taxon>
    </lineage>
</organism>
<evidence type="ECO:0008006" key="4">
    <source>
        <dbReference type="Google" id="ProtNLM"/>
    </source>
</evidence>
<evidence type="ECO:0000313" key="2">
    <source>
        <dbReference type="EMBL" id="HIS31354.1"/>
    </source>
</evidence>
<evidence type="ECO:0000256" key="1">
    <source>
        <dbReference type="SAM" id="Phobius"/>
    </source>
</evidence>
<reference evidence="2" key="2">
    <citation type="journal article" date="2021" name="PeerJ">
        <title>Extensive microbial diversity within the chicken gut microbiome revealed by metagenomics and culture.</title>
        <authorList>
            <person name="Gilroy R."/>
            <person name="Ravi A."/>
            <person name="Getino M."/>
            <person name="Pursley I."/>
            <person name="Horton D.L."/>
            <person name="Alikhan N.F."/>
            <person name="Baker D."/>
            <person name="Gharbi K."/>
            <person name="Hall N."/>
            <person name="Watson M."/>
            <person name="Adriaenssens E.M."/>
            <person name="Foster-Nyarko E."/>
            <person name="Jarju S."/>
            <person name="Secka A."/>
            <person name="Antonio M."/>
            <person name="Oren A."/>
            <person name="Chaudhuri R.R."/>
            <person name="La Ragione R."/>
            <person name="Hildebrand F."/>
            <person name="Pallen M.J."/>
        </authorList>
    </citation>
    <scope>NUCLEOTIDE SEQUENCE</scope>
    <source>
        <strain evidence="2">CHK190-19873</strain>
    </source>
</reference>
<protein>
    <recommendedName>
        <fullName evidence="4">ABC-2 family transporter protein</fullName>
    </recommendedName>
</protein>
<feature type="transmembrane region" description="Helical" evidence="1">
    <location>
        <begin position="236"/>
        <end position="253"/>
    </location>
</feature>
<proteinExistence type="predicted"/>
<feature type="transmembrane region" description="Helical" evidence="1">
    <location>
        <begin position="74"/>
        <end position="96"/>
    </location>
</feature>
<evidence type="ECO:0000313" key="3">
    <source>
        <dbReference type="Proteomes" id="UP000823935"/>
    </source>
</evidence>